<organism evidence="1">
    <name type="scientific">Hordeum vulgare subsp. vulgare</name>
    <name type="common">Domesticated barley</name>
    <dbReference type="NCBI Taxonomy" id="112509"/>
    <lineage>
        <taxon>Eukaryota</taxon>
        <taxon>Viridiplantae</taxon>
        <taxon>Streptophyta</taxon>
        <taxon>Embryophyta</taxon>
        <taxon>Tracheophyta</taxon>
        <taxon>Spermatophyta</taxon>
        <taxon>Magnoliopsida</taxon>
        <taxon>Liliopsida</taxon>
        <taxon>Poales</taxon>
        <taxon>Poaceae</taxon>
        <taxon>BOP clade</taxon>
        <taxon>Pooideae</taxon>
        <taxon>Triticodae</taxon>
        <taxon>Triticeae</taxon>
        <taxon>Hordeinae</taxon>
        <taxon>Hordeum</taxon>
    </lineage>
</organism>
<dbReference type="AlphaFoldDB" id="F2DX05"/>
<sequence>MPRAAKALKKGCILKEKKSYFTKTKKIKNQKTKTKKKSMTPANENNNYNNVCFEIFGPSRTLERGFQGRI</sequence>
<dbReference type="EMBL" id="AK368423">
    <property type="protein sequence ID" value="BAJ99626.1"/>
    <property type="molecule type" value="mRNA"/>
</dbReference>
<protein>
    <submittedName>
        <fullName evidence="1">Predicted protein</fullName>
    </submittedName>
</protein>
<evidence type="ECO:0000313" key="1">
    <source>
        <dbReference type="EMBL" id="BAJ99626.1"/>
    </source>
</evidence>
<reference evidence="1" key="1">
    <citation type="journal article" date="2011" name="Plant Physiol.">
        <title>Comprehensive sequence analysis of 24,783 barley full-length cDNAs derived from 12 clone libraries.</title>
        <authorList>
            <person name="Matsumoto T."/>
            <person name="Tanaka T."/>
            <person name="Sakai H."/>
            <person name="Amano N."/>
            <person name="Kanamori H."/>
            <person name="Kurita K."/>
            <person name="Kikuta A."/>
            <person name="Kamiya K."/>
            <person name="Yamamoto M."/>
            <person name="Ikawa H."/>
            <person name="Fujii N."/>
            <person name="Hori K."/>
            <person name="Itoh T."/>
            <person name="Sato K."/>
        </authorList>
    </citation>
    <scope>NUCLEOTIDE SEQUENCE</scope>
    <source>
        <tissue evidence="1">Shoot and root</tissue>
    </source>
</reference>
<accession>F2DX05</accession>
<proteinExistence type="evidence at transcript level"/>
<name>F2DX05_HORVV</name>